<dbReference type="EMBL" id="JAJADR010000001">
    <property type="protein sequence ID" value="MCB2407461.1"/>
    <property type="molecule type" value="Genomic_DNA"/>
</dbReference>
<sequence length="421" mass="45695">MKQQLSSVFSCVLFVLGAATLLFSTTAQAQSGPQPGYVVSLAGDTLRGTIKPGRAERNAVQCDFKAAGQTESKIYKVGELRAYGSSVLAYESHPVPRSADTATVLVPRYLEVVTRGPLTLYALSYQSKPRFFISGYRPGKVVELIQRTNTVQRGAQQFVVTQRLYQDTLTKAFQGCPEASRQAKVVDFGVNELEKAVRKYNACAAPGSVVKKNSHHGNIAFGIIGGVAVFNQMNMGNNTGEDELHWQYDGNTYLTAGLEVVFTPGFKGAPFTIHSGVLYESARTFESDHNFYPLLASKQTTELQLNYLVVPAMIRYSLGHGLVRFYAEAGPSARFLVHVSKDEKIYTPTLAGSPPIVRPLLGSYNNLNIGLGGGLGSELHLPNGQQISLGMRAENVFGPSNYTSGSGLRSVNLLLGYLFTK</sequence>
<organism evidence="2 3">
    <name type="scientific">Hymenobacter lucidus</name>
    <dbReference type="NCBI Taxonomy" id="2880930"/>
    <lineage>
        <taxon>Bacteria</taxon>
        <taxon>Pseudomonadati</taxon>
        <taxon>Bacteroidota</taxon>
        <taxon>Cytophagia</taxon>
        <taxon>Cytophagales</taxon>
        <taxon>Hymenobacteraceae</taxon>
        <taxon>Hymenobacter</taxon>
    </lineage>
</organism>
<proteinExistence type="predicted"/>
<feature type="chain" id="PRO_5046583839" evidence="1">
    <location>
        <begin position="30"/>
        <end position="421"/>
    </location>
</feature>
<reference evidence="2" key="1">
    <citation type="submission" date="2021-10" db="EMBL/GenBank/DDBJ databases">
        <authorList>
            <person name="Dean J.D."/>
            <person name="Kim M.K."/>
            <person name="Newey C.N."/>
            <person name="Stoker T.S."/>
            <person name="Thompson D.W."/>
            <person name="Grose J.H."/>
        </authorList>
    </citation>
    <scope>NUCLEOTIDE SEQUENCE</scope>
    <source>
        <strain evidence="2">BT178</strain>
    </source>
</reference>
<feature type="signal peptide" evidence="1">
    <location>
        <begin position="1"/>
        <end position="29"/>
    </location>
</feature>
<dbReference type="Proteomes" id="UP001165296">
    <property type="component" value="Unassembled WGS sequence"/>
</dbReference>
<evidence type="ECO:0000313" key="3">
    <source>
        <dbReference type="Proteomes" id="UP001165296"/>
    </source>
</evidence>
<dbReference type="RefSeq" id="WP_226173254.1">
    <property type="nucleotide sequence ID" value="NZ_JAJADR010000001.1"/>
</dbReference>
<keyword evidence="1" id="KW-0732">Signal</keyword>
<accession>A0ABS8AQ44</accession>
<gene>
    <name evidence="2" type="ORF">LGH74_05695</name>
</gene>
<comment type="caution">
    <text evidence="2">The sequence shown here is derived from an EMBL/GenBank/DDBJ whole genome shotgun (WGS) entry which is preliminary data.</text>
</comment>
<evidence type="ECO:0000313" key="2">
    <source>
        <dbReference type="EMBL" id="MCB2407461.1"/>
    </source>
</evidence>
<name>A0ABS8AQ44_9BACT</name>
<protein>
    <submittedName>
        <fullName evidence="2">PorT family protein</fullName>
    </submittedName>
</protein>
<keyword evidence="3" id="KW-1185">Reference proteome</keyword>
<evidence type="ECO:0000256" key="1">
    <source>
        <dbReference type="SAM" id="SignalP"/>
    </source>
</evidence>